<evidence type="ECO:0000313" key="2">
    <source>
        <dbReference type="EMBL" id="QDS86563.1"/>
    </source>
</evidence>
<dbReference type="Pfam" id="PF07596">
    <property type="entry name" value="SBP_bac_10"/>
    <property type="match status" value="1"/>
</dbReference>
<dbReference type="NCBIfam" id="TIGR02532">
    <property type="entry name" value="IV_pilin_GFxxxE"/>
    <property type="match status" value="1"/>
</dbReference>
<dbReference type="InterPro" id="IPR045584">
    <property type="entry name" value="Pilin-like"/>
</dbReference>
<reference evidence="2 3" key="1">
    <citation type="submission" date="2019-02" db="EMBL/GenBank/DDBJ databases">
        <title>Deep-cultivation of Planctomycetes and their phenomic and genomic characterization uncovers novel biology.</title>
        <authorList>
            <person name="Wiegand S."/>
            <person name="Jogler M."/>
            <person name="Boedeker C."/>
            <person name="Pinto D."/>
            <person name="Vollmers J."/>
            <person name="Rivas-Marin E."/>
            <person name="Kohn T."/>
            <person name="Peeters S.H."/>
            <person name="Heuer A."/>
            <person name="Rast P."/>
            <person name="Oberbeckmann S."/>
            <person name="Bunk B."/>
            <person name="Jeske O."/>
            <person name="Meyerdierks A."/>
            <person name="Storesund J.E."/>
            <person name="Kallscheuer N."/>
            <person name="Luecker S."/>
            <person name="Lage O.M."/>
            <person name="Pohl T."/>
            <person name="Merkel B.J."/>
            <person name="Hornburger P."/>
            <person name="Mueller R.-W."/>
            <person name="Bruemmer F."/>
            <person name="Labrenz M."/>
            <person name="Spormann A.M."/>
            <person name="Op den Camp H."/>
            <person name="Overmann J."/>
            <person name="Amann R."/>
            <person name="Jetten M.S.M."/>
            <person name="Mascher T."/>
            <person name="Medema M.H."/>
            <person name="Devos D.P."/>
            <person name="Kaster A.-K."/>
            <person name="Ovreas L."/>
            <person name="Rohde M."/>
            <person name="Galperin M.Y."/>
            <person name="Jogler C."/>
        </authorList>
    </citation>
    <scope>NUCLEOTIDE SEQUENCE [LARGE SCALE GENOMIC DNA]</scope>
    <source>
        <strain evidence="2 3">EC9</strain>
    </source>
</reference>
<dbReference type="SUPFAM" id="SSF54523">
    <property type="entry name" value="Pili subunits"/>
    <property type="match status" value="1"/>
</dbReference>
<name>A0A517LVB1_9BACT</name>
<dbReference type="NCBIfam" id="TIGR04294">
    <property type="entry name" value="pre_pil_HX9DG"/>
    <property type="match status" value="1"/>
</dbReference>
<dbReference type="OrthoDB" id="249131at2"/>
<dbReference type="Pfam" id="PF07963">
    <property type="entry name" value="N_methyl"/>
    <property type="match status" value="1"/>
</dbReference>
<feature type="domain" description="DUF1559" evidence="1">
    <location>
        <begin position="32"/>
        <end position="287"/>
    </location>
</feature>
<dbReference type="InterPro" id="IPR011453">
    <property type="entry name" value="DUF1559"/>
</dbReference>
<sequence>MKHRVRGFTLIELLVVIAIVGILVGLLLPAVQAVRESARRMKCQNNLKQFGLALHSYHDTHNQFPSAYLRSNHAFWSAAILPYVEQNNVYQTLDFNLPASWRMIGNPNAIALQTRFDLFQCPSASNRQGNDDFLVDRVPSNYIACGSGLITREAGPDPGPQKLMYHQDIDGFIFDQSRTRIRDMKDGTTQTIAVSEAVNLPEIHDVDYWGLGSSVDHWPIGSPSFGSNEVSEVMGSTGVPINVSLDRTTERSIDERELCFSSRHRGGVQAVLVDGHVKFFAETIDPQIWSALGTRNNGEVIPDSL</sequence>
<proteinExistence type="predicted"/>
<dbReference type="Proteomes" id="UP000319557">
    <property type="component" value="Chromosome"/>
</dbReference>
<dbReference type="InterPro" id="IPR027558">
    <property type="entry name" value="Pre_pil_HX9DG_C"/>
</dbReference>
<gene>
    <name evidence="2" type="primary">pulG_1</name>
    <name evidence="2" type="ORF">EC9_07300</name>
</gene>
<evidence type="ECO:0000259" key="1">
    <source>
        <dbReference type="Pfam" id="PF07596"/>
    </source>
</evidence>
<organism evidence="2 3">
    <name type="scientific">Rosistilla ulvae</name>
    <dbReference type="NCBI Taxonomy" id="1930277"/>
    <lineage>
        <taxon>Bacteria</taxon>
        <taxon>Pseudomonadati</taxon>
        <taxon>Planctomycetota</taxon>
        <taxon>Planctomycetia</taxon>
        <taxon>Pirellulales</taxon>
        <taxon>Pirellulaceae</taxon>
        <taxon>Rosistilla</taxon>
    </lineage>
</organism>
<protein>
    <submittedName>
        <fullName evidence="2">Type II secretion system protein G</fullName>
    </submittedName>
</protein>
<dbReference type="Gene3D" id="3.30.700.10">
    <property type="entry name" value="Glycoprotein, Type 4 Pilin"/>
    <property type="match status" value="1"/>
</dbReference>
<evidence type="ECO:0000313" key="3">
    <source>
        <dbReference type="Proteomes" id="UP000319557"/>
    </source>
</evidence>
<dbReference type="PANTHER" id="PTHR30093:SF2">
    <property type="entry name" value="TYPE II SECRETION SYSTEM PROTEIN H"/>
    <property type="match status" value="1"/>
</dbReference>
<accession>A0A517LVB1</accession>
<dbReference type="InterPro" id="IPR012902">
    <property type="entry name" value="N_methyl_site"/>
</dbReference>
<dbReference type="EMBL" id="CP036261">
    <property type="protein sequence ID" value="QDS86563.1"/>
    <property type="molecule type" value="Genomic_DNA"/>
</dbReference>
<dbReference type="AlphaFoldDB" id="A0A517LVB1"/>
<dbReference type="RefSeq" id="WP_145348983.1">
    <property type="nucleotide sequence ID" value="NZ_CP036261.1"/>
</dbReference>
<dbReference type="KEGG" id="ruv:EC9_07300"/>
<dbReference type="PROSITE" id="PS00409">
    <property type="entry name" value="PROKAR_NTER_METHYL"/>
    <property type="match status" value="1"/>
</dbReference>
<keyword evidence="3" id="KW-1185">Reference proteome</keyword>
<dbReference type="PANTHER" id="PTHR30093">
    <property type="entry name" value="GENERAL SECRETION PATHWAY PROTEIN G"/>
    <property type="match status" value="1"/>
</dbReference>